<dbReference type="InterPro" id="IPR015421">
    <property type="entry name" value="PyrdxlP-dep_Trfase_major"/>
</dbReference>
<comment type="caution">
    <text evidence="3">The sequence shown here is derived from an EMBL/GenBank/DDBJ whole genome shotgun (WGS) entry which is preliminary data.</text>
</comment>
<dbReference type="EMBL" id="JBFBVU010000001">
    <property type="protein sequence ID" value="MEV8465285.1"/>
    <property type="molecule type" value="Genomic_DNA"/>
</dbReference>
<evidence type="ECO:0000313" key="3">
    <source>
        <dbReference type="EMBL" id="MEV8465285.1"/>
    </source>
</evidence>
<dbReference type="PANTHER" id="PTHR30244">
    <property type="entry name" value="TRANSAMINASE"/>
    <property type="match status" value="1"/>
</dbReference>
<dbReference type="InterPro" id="IPR015424">
    <property type="entry name" value="PyrdxlP-dep_Trfase"/>
</dbReference>
<accession>A0ABV3L2D4</accession>
<dbReference type="RefSeq" id="WP_366190680.1">
    <property type="nucleotide sequence ID" value="NZ_JBFBVU010000001.1"/>
</dbReference>
<sequence>MTETFTGNFTQQTPIPEAAQQAALRVMQSGRLHRYNLVGAEPGEAGLLEQEYAAWQGARFCLAVASGGTALALALRAVGVQSGEAVLTNAFTLAPVPGAVAAVGACPVFVEVTEDLVIDLDDLAAKIGQARVLLLSHMRGHLCDMDRLMRICDAAGVTVIEDCAHTMGARWNGVRSGQHGRVACFSTQTYKHMNSGEGGLLTSADAALMARATILSGAYMFFDRHPAGPSRDAYPDNPAEIPNMSCRMDHLRAALLRPQLATLDDNCAAWTARYRRVEDGLRNTPGLTLISRPEAEAYVGSSIQFRLPDWPPEAIAAVLSRCKTRGVELKWFGAPQPTGFTSRYEHWRYADPAPQPATNRILAGLLDMRLPLTFSLDDCSLIARIIRDEVTAAQTIARPHFEPTAP</sequence>
<gene>
    <name evidence="3" type="ORF">AB0T83_00635</name>
</gene>
<keyword evidence="3" id="KW-0808">Transferase</keyword>
<evidence type="ECO:0000256" key="2">
    <source>
        <dbReference type="RuleBase" id="RU004508"/>
    </source>
</evidence>
<protein>
    <submittedName>
        <fullName evidence="3">DegT/DnrJ/EryC1/StrS family aminotransferase</fullName>
    </submittedName>
</protein>
<dbReference type="SUPFAM" id="SSF53383">
    <property type="entry name" value="PLP-dependent transferases"/>
    <property type="match status" value="1"/>
</dbReference>
<dbReference type="Proteomes" id="UP001553161">
    <property type="component" value="Unassembled WGS sequence"/>
</dbReference>
<comment type="similarity">
    <text evidence="1 2">Belongs to the DegT/DnrJ/EryC1 family.</text>
</comment>
<dbReference type="PANTHER" id="PTHR30244:SF34">
    <property type="entry name" value="DTDP-4-AMINO-4,6-DIDEOXYGALACTOSE TRANSAMINASE"/>
    <property type="match status" value="1"/>
</dbReference>
<dbReference type="InterPro" id="IPR000653">
    <property type="entry name" value="DegT/StrS_aminotransferase"/>
</dbReference>
<name>A0ABV3L2D4_9RHOB</name>
<reference evidence="3 4" key="1">
    <citation type="submission" date="2024-07" db="EMBL/GenBank/DDBJ databases">
        <authorList>
            <person name="Kang M."/>
        </authorList>
    </citation>
    <scope>NUCLEOTIDE SEQUENCE [LARGE SCALE GENOMIC DNA]</scope>
    <source>
        <strain evidence="3 4">DFM31</strain>
    </source>
</reference>
<dbReference type="Gene3D" id="3.90.1150.10">
    <property type="entry name" value="Aspartate Aminotransferase, domain 1"/>
    <property type="match status" value="1"/>
</dbReference>
<organism evidence="3 4">
    <name type="scientific">Meridianimarinicoccus marinus</name>
    <dbReference type="NCBI Taxonomy" id="3231483"/>
    <lineage>
        <taxon>Bacteria</taxon>
        <taxon>Pseudomonadati</taxon>
        <taxon>Pseudomonadota</taxon>
        <taxon>Alphaproteobacteria</taxon>
        <taxon>Rhodobacterales</taxon>
        <taxon>Paracoccaceae</taxon>
        <taxon>Meridianimarinicoccus</taxon>
    </lineage>
</organism>
<dbReference type="Pfam" id="PF01041">
    <property type="entry name" value="DegT_DnrJ_EryC1"/>
    <property type="match status" value="1"/>
</dbReference>
<evidence type="ECO:0000256" key="1">
    <source>
        <dbReference type="ARBA" id="ARBA00037999"/>
    </source>
</evidence>
<keyword evidence="3" id="KW-0032">Aminotransferase</keyword>
<dbReference type="GO" id="GO:0008483">
    <property type="term" value="F:transaminase activity"/>
    <property type="evidence" value="ECO:0007669"/>
    <property type="project" value="UniProtKB-KW"/>
</dbReference>
<dbReference type="Gene3D" id="3.40.640.10">
    <property type="entry name" value="Type I PLP-dependent aspartate aminotransferase-like (Major domain)"/>
    <property type="match status" value="1"/>
</dbReference>
<keyword evidence="4" id="KW-1185">Reference proteome</keyword>
<evidence type="ECO:0000313" key="4">
    <source>
        <dbReference type="Proteomes" id="UP001553161"/>
    </source>
</evidence>
<dbReference type="InterPro" id="IPR015422">
    <property type="entry name" value="PyrdxlP-dep_Trfase_small"/>
</dbReference>
<keyword evidence="2" id="KW-0663">Pyridoxal phosphate</keyword>
<proteinExistence type="inferred from homology"/>